<evidence type="ECO:0000313" key="1">
    <source>
        <dbReference type="EMBL" id="KAL3579553.1"/>
    </source>
</evidence>
<keyword evidence="2" id="KW-1185">Reference proteome</keyword>
<reference evidence="1 2" key="1">
    <citation type="journal article" date="2024" name="Plant Biotechnol. J.">
        <title>Genome and CRISPR/Cas9 system of a widespread forest tree (Populus alba) in the world.</title>
        <authorList>
            <person name="Liu Y.J."/>
            <person name="Jiang P.F."/>
            <person name="Han X.M."/>
            <person name="Li X.Y."/>
            <person name="Wang H.M."/>
            <person name="Wang Y.J."/>
            <person name="Wang X.X."/>
            <person name="Zeng Q.Y."/>
        </authorList>
    </citation>
    <scope>NUCLEOTIDE SEQUENCE [LARGE SCALE GENOMIC DNA]</scope>
    <source>
        <strain evidence="2">cv. PAL-ZL1</strain>
    </source>
</reference>
<comment type="caution">
    <text evidence="1">The sequence shown here is derived from an EMBL/GenBank/DDBJ whole genome shotgun (WGS) entry which is preliminary data.</text>
</comment>
<sequence>MEENDQTPPSEEMQSLTVTPPASSSSNPTTPQLLSLEERFQLVRSVGEECIQEDELRNLLEKKPLPICYDGFEPSGRMHIAQGVMKTINVNKLTKAGCKMKIWIADWFAQLNNKMGGDLKKIKTVGEYLIEIWKAVGMDIDGDKVEFLWSSDEINSRAHEYWPLVMDIARRNKLPRIMRCVQIMGRSEQDELTAAQIFYPCMQCADIFFLKADICQLGMDQRKVNVLAREYCDDIKRKNKPIILSHHMLPGLQQGQEKMSKSDPSSSIFMEDEEVEVKTKIKKAYCPPQIVEGNPCLEYIKHIVFPWFNKFKVERNPENGGEKIYESFEELVSDYESGGLHPGDLKPALAKALNMILQPVRDHFSKDPKAKDLLKRVKEERKCQSLARGLHWHWSSVSVNPIALRLRIDHIKNVQERKALPYQFNNVKVVENPLCFGLAPTQLPYLCKERRRLPSSRTIIIPGASSAPTIEDGSQNDTDAIPTPKVIIDQDADPDATVVEITFGDRLGALLDTMNALKNLGLNVVKANVFLDSSGKHNTFSITKASTGRKVDDPELLEAIRLTIINNLLQYHPESSSQLAMGIAFGVEPPKQVDVDIATHVKVKDDSPDRSLLLVEAADRPGLLVDLVKAITDINIAVESGEFDTEGLLAKAKFHVSYKGKAISKPLQLVLANSLRYFLRRPSTEEGSF</sequence>
<accession>A0ACC4BLS5</accession>
<name>A0ACC4BLS5_POPAL</name>
<proteinExistence type="predicted"/>
<evidence type="ECO:0000313" key="2">
    <source>
        <dbReference type="Proteomes" id="UP000309997"/>
    </source>
</evidence>
<organism evidence="1 2">
    <name type="scientific">Populus alba</name>
    <name type="common">White poplar</name>
    <dbReference type="NCBI Taxonomy" id="43335"/>
    <lineage>
        <taxon>Eukaryota</taxon>
        <taxon>Viridiplantae</taxon>
        <taxon>Streptophyta</taxon>
        <taxon>Embryophyta</taxon>
        <taxon>Tracheophyta</taxon>
        <taxon>Spermatophyta</taxon>
        <taxon>Magnoliopsida</taxon>
        <taxon>eudicotyledons</taxon>
        <taxon>Gunneridae</taxon>
        <taxon>Pentapetalae</taxon>
        <taxon>rosids</taxon>
        <taxon>fabids</taxon>
        <taxon>Malpighiales</taxon>
        <taxon>Salicaceae</taxon>
        <taxon>Saliceae</taxon>
        <taxon>Populus</taxon>
    </lineage>
</organism>
<dbReference type="EMBL" id="RCHU02000010">
    <property type="protein sequence ID" value="KAL3579553.1"/>
    <property type="molecule type" value="Genomic_DNA"/>
</dbReference>
<dbReference type="Proteomes" id="UP000309997">
    <property type="component" value="Unassembled WGS sequence"/>
</dbReference>
<gene>
    <name evidence="1" type="ORF">D5086_021057</name>
</gene>
<protein>
    <submittedName>
        <fullName evidence="1">Uncharacterized protein</fullName>
    </submittedName>
</protein>